<proteinExistence type="predicted"/>
<feature type="transmembrane region" description="Helical" evidence="5">
    <location>
        <begin position="108"/>
        <end position="125"/>
    </location>
</feature>
<feature type="transmembrane region" description="Helical" evidence="5">
    <location>
        <begin position="200"/>
        <end position="230"/>
    </location>
</feature>
<feature type="domain" description="DUF5935" evidence="7">
    <location>
        <begin position="1"/>
        <end position="157"/>
    </location>
</feature>
<evidence type="ECO:0000256" key="3">
    <source>
        <dbReference type="ARBA" id="ARBA00022989"/>
    </source>
</evidence>
<evidence type="ECO:0000256" key="1">
    <source>
        <dbReference type="ARBA" id="ARBA00004141"/>
    </source>
</evidence>
<evidence type="ECO:0000256" key="2">
    <source>
        <dbReference type="ARBA" id="ARBA00022692"/>
    </source>
</evidence>
<feature type="transmembrane region" description="Helical" evidence="5">
    <location>
        <begin position="338"/>
        <end position="364"/>
    </location>
</feature>
<comment type="caution">
    <text evidence="8">The sequence shown here is derived from an EMBL/GenBank/DDBJ whole genome shotgun (WGS) entry which is preliminary data.</text>
</comment>
<comment type="subcellular location">
    <subcellularLocation>
        <location evidence="1">Membrane</location>
        <topology evidence="1">Multi-pass membrane protein</topology>
    </subcellularLocation>
</comment>
<feature type="domain" description="O-antigen ligase-related" evidence="6">
    <location>
        <begin position="202"/>
        <end position="355"/>
    </location>
</feature>
<organism evidence="8 9">
    <name type="scientific">Thalassotalea euphylliae</name>
    <dbReference type="NCBI Taxonomy" id="1655234"/>
    <lineage>
        <taxon>Bacteria</taxon>
        <taxon>Pseudomonadati</taxon>
        <taxon>Pseudomonadota</taxon>
        <taxon>Gammaproteobacteria</taxon>
        <taxon>Alteromonadales</taxon>
        <taxon>Colwelliaceae</taxon>
        <taxon>Thalassotalea</taxon>
    </lineage>
</organism>
<evidence type="ECO:0000256" key="5">
    <source>
        <dbReference type="SAM" id="Phobius"/>
    </source>
</evidence>
<gene>
    <name evidence="8" type="ORF">DXX93_00620</name>
</gene>
<dbReference type="PANTHER" id="PTHR37422:SF13">
    <property type="entry name" value="LIPOPOLYSACCHARIDE BIOSYNTHESIS PROTEIN PA4999-RELATED"/>
    <property type="match status" value="1"/>
</dbReference>
<feature type="transmembrane region" description="Helical" evidence="5">
    <location>
        <begin position="47"/>
        <end position="64"/>
    </location>
</feature>
<feature type="transmembrane region" description="Helical" evidence="5">
    <location>
        <begin position="23"/>
        <end position="40"/>
    </location>
</feature>
<feature type="transmembrane region" description="Helical" evidence="5">
    <location>
        <begin position="172"/>
        <end position="188"/>
    </location>
</feature>
<dbReference type="PANTHER" id="PTHR37422">
    <property type="entry name" value="TEICHURONIC ACID BIOSYNTHESIS PROTEIN TUAE"/>
    <property type="match status" value="1"/>
</dbReference>
<dbReference type="AlphaFoldDB" id="A0A3E0TKX8"/>
<dbReference type="EMBL" id="QUOU01000001">
    <property type="protein sequence ID" value="REL25204.1"/>
    <property type="molecule type" value="Genomic_DNA"/>
</dbReference>
<reference evidence="8 9" key="1">
    <citation type="submission" date="2018-08" db="EMBL/GenBank/DDBJ databases">
        <title>Thalassotalea euphylliae genome.</title>
        <authorList>
            <person name="Summers S."/>
            <person name="Rice S.A."/>
            <person name="Freckelton M.L."/>
            <person name="Nedved B.T."/>
            <person name="Hadfield M.G."/>
        </authorList>
    </citation>
    <scope>NUCLEOTIDE SEQUENCE [LARGE SCALE GENOMIC DNA]</scope>
    <source>
        <strain evidence="8 9">H1</strain>
    </source>
</reference>
<sequence>MRDLLLLGFMCAAVYFTFKRPLAGLAAWVWIALMAPAKWAFGFSQDLRLNLTIVLFTALSYFVWKEKPKPQFTSIHFWVLFFGFWMLISTVFNLRVDSGYAWMKYNEFVKVLALFVFITLILKSRKDINTFIWAVVLGLSAYAAMEAVKFVLSAGAHRIVGRSGIIADRNDLAVAINMCLPLVVYLWSCTEDKKLKLGLLALALLNVLAIVGTYSRGGFIGLIILALAMWLKSNRKIIYLVIALMALPVLYANAPEDWKERQSTVETATTQDGSFIGRIWAWKIATLIAIDNPMTGGGFKATTDPILWRIYAPETPLFGPVETPVIEHSIEPKAAHNIYFQVLGSAGFVGLFIFLSMMITGFWVSLRNASKAKKNGVRWCQDLSNAISLAFVGYGVTGLNVSLAYFELVYAFLAIIAVIKSRELYAAETTRPLN</sequence>
<dbReference type="InterPro" id="IPR051533">
    <property type="entry name" value="WaaL-like"/>
</dbReference>
<dbReference type="InterPro" id="IPR017528">
    <property type="entry name" value="CHP03097O-antigen_lig-rel"/>
</dbReference>
<protein>
    <submittedName>
        <fullName evidence="8">Putative O-glycosylation ligase, exosortase A system-associated</fullName>
    </submittedName>
</protein>
<dbReference type="RefSeq" id="WP_116006367.1">
    <property type="nucleotide sequence ID" value="NZ_QUOU01000001.1"/>
</dbReference>
<evidence type="ECO:0000313" key="8">
    <source>
        <dbReference type="EMBL" id="REL25204.1"/>
    </source>
</evidence>
<dbReference type="GO" id="GO:0016020">
    <property type="term" value="C:membrane"/>
    <property type="evidence" value="ECO:0007669"/>
    <property type="project" value="UniProtKB-SubCell"/>
</dbReference>
<evidence type="ECO:0000259" key="6">
    <source>
        <dbReference type="Pfam" id="PF04932"/>
    </source>
</evidence>
<feature type="transmembrane region" description="Helical" evidence="5">
    <location>
        <begin position="76"/>
        <end position="96"/>
    </location>
</feature>
<dbReference type="InterPro" id="IPR045979">
    <property type="entry name" value="DUF5935"/>
</dbReference>
<dbReference type="OrthoDB" id="9772644at2"/>
<keyword evidence="2 5" id="KW-0812">Transmembrane</keyword>
<dbReference type="InterPro" id="IPR007016">
    <property type="entry name" value="O-antigen_ligase-rel_domated"/>
</dbReference>
<feature type="transmembrane region" description="Helical" evidence="5">
    <location>
        <begin position="131"/>
        <end position="152"/>
    </location>
</feature>
<keyword evidence="3 5" id="KW-1133">Transmembrane helix</keyword>
<evidence type="ECO:0000259" key="7">
    <source>
        <dbReference type="Pfam" id="PF19358"/>
    </source>
</evidence>
<evidence type="ECO:0000313" key="9">
    <source>
        <dbReference type="Proteomes" id="UP000256478"/>
    </source>
</evidence>
<name>A0A3E0TKX8_9GAMM</name>
<dbReference type="NCBIfam" id="TIGR03097">
    <property type="entry name" value="PEP_O_lig_1"/>
    <property type="match status" value="1"/>
</dbReference>
<dbReference type="Proteomes" id="UP000256478">
    <property type="component" value="Unassembled WGS sequence"/>
</dbReference>
<dbReference type="GO" id="GO:0016874">
    <property type="term" value="F:ligase activity"/>
    <property type="evidence" value="ECO:0007669"/>
    <property type="project" value="UniProtKB-KW"/>
</dbReference>
<keyword evidence="8" id="KW-0436">Ligase</keyword>
<feature type="transmembrane region" description="Helical" evidence="5">
    <location>
        <begin position="237"/>
        <end position="254"/>
    </location>
</feature>
<accession>A0A3E0TKX8</accession>
<feature type="transmembrane region" description="Helical" evidence="5">
    <location>
        <begin position="402"/>
        <end position="419"/>
    </location>
</feature>
<keyword evidence="4 5" id="KW-0472">Membrane</keyword>
<dbReference type="Pfam" id="PF04932">
    <property type="entry name" value="Wzy_C"/>
    <property type="match status" value="1"/>
</dbReference>
<evidence type="ECO:0000256" key="4">
    <source>
        <dbReference type="ARBA" id="ARBA00023136"/>
    </source>
</evidence>
<dbReference type="Pfam" id="PF19358">
    <property type="entry name" value="DUF5935"/>
    <property type="match status" value="1"/>
</dbReference>